<proteinExistence type="predicted"/>
<dbReference type="Proteomes" id="UP000722989">
    <property type="component" value="Unassembled WGS sequence"/>
</dbReference>
<keyword evidence="4 7" id="KW-1133">Transmembrane helix</keyword>
<evidence type="ECO:0000256" key="4">
    <source>
        <dbReference type="ARBA" id="ARBA00022989"/>
    </source>
</evidence>
<reference evidence="8 9" key="1">
    <citation type="submission" date="2020-03" db="EMBL/GenBank/DDBJ databases">
        <title>WGS of the type strain of Planosporangium spp.</title>
        <authorList>
            <person name="Thawai C."/>
        </authorList>
    </citation>
    <scope>NUCLEOTIDE SEQUENCE [LARGE SCALE GENOMIC DNA]</scope>
    <source>
        <strain evidence="8 9">TBRC 5610</strain>
    </source>
</reference>
<gene>
    <name evidence="8" type="ORF">HC031_22715</name>
</gene>
<dbReference type="PIRSF" id="PIRSF006060">
    <property type="entry name" value="AA_transporter"/>
    <property type="match status" value="1"/>
</dbReference>
<evidence type="ECO:0000313" key="9">
    <source>
        <dbReference type="Proteomes" id="UP000722989"/>
    </source>
</evidence>
<protein>
    <submittedName>
        <fullName evidence="8">Amino acid permease</fullName>
    </submittedName>
</protein>
<comment type="subcellular location">
    <subcellularLocation>
        <location evidence="1">Membrane</location>
        <topology evidence="1">Multi-pass membrane protein</topology>
    </subcellularLocation>
</comment>
<organism evidence="8 9">
    <name type="scientific">Planosporangium thailandense</name>
    <dbReference type="NCBI Taxonomy" id="765197"/>
    <lineage>
        <taxon>Bacteria</taxon>
        <taxon>Bacillati</taxon>
        <taxon>Actinomycetota</taxon>
        <taxon>Actinomycetes</taxon>
        <taxon>Micromonosporales</taxon>
        <taxon>Micromonosporaceae</taxon>
        <taxon>Planosporangium</taxon>
    </lineage>
</organism>
<feature type="transmembrane region" description="Helical" evidence="7">
    <location>
        <begin position="112"/>
        <end position="136"/>
    </location>
</feature>
<evidence type="ECO:0000256" key="3">
    <source>
        <dbReference type="ARBA" id="ARBA00022692"/>
    </source>
</evidence>
<keyword evidence="2" id="KW-0813">Transport</keyword>
<dbReference type="Gene3D" id="1.20.1740.10">
    <property type="entry name" value="Amino acid/polyamine transporter I"/>
    <property type="match status" value="1"/>
</dbReference>
<dbReference type="PANTHER" id="PTHR43243">
    <property type="entry name" value="INNER MEMBRANE TRANSPORTER YGJI-RELATED"/>
    <property type="match status" value="1"/>
</dbReference>
<keyword evidence="5 7" id="KW-0472">Membrane</keyword>
<evidence type="ECO:0000256" key="7">
    <source>
        <dbReference type="SAM" id="Phobius"/>
    </source>
</evidence>
<feature type="transmembrane region" description="Helical" evidence="7">
    <location>
        <begin position="404"/>
        <end position="424"/>
    </location>
</feature>
<feature type="transmembrane region" description="Helical" evidence="7">
    <location>
        <begin position="436"/>
        <end position="455"/>
    </location>
</feature>
<feature type="transmembrane region" description="Helical" evidence="7">
    <location>
        <begin position="461"/>
        <end position="479"/>
    </location>
</feature>
<keyword evidence="3 7" id="KW-0812">Transmembrane</keyword>
<dbReference type="PANTHER" id="PTHR43243:SF4">
    <property type="entry name" value="CATIONIC AMINO ACID TRANSPORTER 4"/>
    <property type="match status" value="1"/>
</dbReference>
<dbReference type="EMBL" id="JAATVY010000019">
    <property type="protein sequence ID" value="NJC72509.1"/>
    <property type="molecule type" value="Genomic_DNA"/>
</dbReference>
<feature type="compositionally biased region" description="Low complexity" evidence="6">
    <location>
        <begin position="494"/>
        <end position="504"/>
    </location>
</feature>
<evidence type="ECO:0000313" key="8">
    <source>
        <dbReference type="EMBL" id="NJC72509.1"/>
    </source>
</evidence>
<evidence type="ECO:0000256" key="2">
    <source>
        <dbReference type="ARBA" id="ARBA00022448"/>
    </source>
</evidence>
<feature type="transmembrane region" description="Helical" evidence="7">
    <location>
        <begin position="39"/>
        <end position="60"/>
    </location>
</feature>
<evidence type="ECO:0000256" key="1">
    <source>
        <dbReference type="ARBA" id="ARBA00004141"/>
    </source>
</evidence>
<evidence type="ECO:0000256" key="6">
    <source>
        <dbReference type="SAM" id="MobiDB-lite"/>
    </source>
</evidence>
<feature type="transmembrane region" description="Helical" evidence="7">
    <location>
        <begin position="281"/>
        <end position="305"/>
    </location>
</feature>
<feature type="transmembrane region" description="Helical" evidence="7">
    <location>
        <begin position="72"/>
        <end position="91"/>
    </location>
</feature>
<feature type="transmembrane region" description="Helical" evidence="7">
    <location>
        <begin position="381"/>
        <end position="398"/>
    </location>
</feature>
<feature type="transmembrane region" description="Helical" evidence="7">
    <location>
        <begin position="156"/>
        <end position="176"/>
    </location>
</feature>
<name>A0ABX0Y2C1_9ACTN</name>
<accession>A0ABX0Y2C1</accession>
<feature type="transmembrane region" description="Helical" evidence="7">
    <location>
        <begin position="325"/>
        <end position="350"/>
    </location>
</feature>
<evidence type="ECO:0000256" key="5">
    <source>
        <dbReference type="ARBA" id="ARBA00023136"/>
    </source>
</evidence>
<dbReference type="Pfam" id="PF13520">
    <property type="entry name" value="AA_permease_2"/>
    <property type="match status" value="1"/>
</dbReference>
<sequence length="511" mass="53106">MSLMRTKPIDDVLIQSESDDGAGGDAAGSRRLRRRLGPFDLMGFGIGIVIGTGIFTLTGIEARDHAGPAVTISFALAGVASLLAALCYAELASSVPTAGSAYTYAYATMGELPAWIIGWDLVLEFALGAAVVARGWSGYLGKLLGLPTAWFGESSTVNLGAIAITLVLGAIATIGIRQSARVTNALVVVKIAICVFVVIAGLFFVKWAHLTPFVPPARHAGGGTSGLARPLSQAVFGIAPSAFGFAGVLTAAAVVFFAYTGFEAVANLGEETRRPARDLPLGLFGTLGISALLYVAVSLVLVGMVDYRKIDPGAPIASAFSAVGAGWAAVLVSIAAVAGLTSVILVDIVAIGRIGFAMARDGLLPPGIGAVHPKWGTPYRLTVAMTAFVALLAGFVPLSALADLVSIGTLFAFVIVSLAVPLLRRTRRDLERPFRVPLSPVVPVLSALACLYLMTNLSLATWLRFAIWLVAGMVVYLGYGRRHNRLARQERHAAVPAPRPASAPTGAPVSH</sequence>
<feature type="transmembrane region" description="Helical" evidence="7">
    <location>
        <begin position="188"/>
        <end position="208"/>
    </location>
</feature>
<feature type="region of interest" description="Disordered" evidence="6">
    <location>
        <begin position="490"/>
        <end position="511"/>
    </location>
</feature>
<comment type="caution">
    <text evidence="8">The sequence shown here is derived from an EMBL/GenBank/DDBJ whole genome shotgun (WGS) entry which is preliminary data.</text>
</comment>
<keyword evidence="9" id="KW-1185">Reference proteome</keyword>
<feature type="transmembrane region" description="Helical" evidence="7">
    <location>
        <begin position="234"/>
        <end position="260"/>
    </location>
</feature>
<dbReference type="InterPro" id="IPR002293">
    <property type="entry name" value="AA/rel_permease1"/>
</dbReference>